<comment type="caution">
    <text evidence="14">Lacks conserved residue(s) required for the propagation of feature annotation.</text>
</comment>
<comment type="similarity">
    <text evidence="2 14">Belongs to the radical SAM superfamily. RlmN family.</text>
</comment>
<dbReference type="InterPro" id="IPR058240">
    <property type="entry name" value="rSAM_sf"/>
</dbReference>
<keyword evidence="10 14" id="KW-0479">Metal-binding</keyword>
<dbReference type="SUPFAM" id="SSF102114">
    <property type="entry name" value="Radical SAM enzymes"/>
    <property type="match status" value="1"/>
</dbReference>
<keyword evidence="8 14" id="KW-0949">S-adenosyl-L-methionine</keyword>
<dbReference type="GO" id="GO:0000049">
    <property type="term" value="F:tRNA binding"/>
    <property type="evidence" value="ECO:0007669"/>
    <property type="project" value="UniProtKB-UniRule"/>
</dbReference>
<gene>
    <name evidence="14 16" type="primary">rlmN</name>
    <name evidence="16" type="ORF">IAC87_01955</name>
</gene>
<evidence type="ECO:0000256" key="12">
    <source>
        <dbReference type="ARBA" id="ARBA00023014"/>
    </source>
</evidence>
<dbReference type="GO" id="GO:0030488">
    <property type="term" value="P:tRNA methylation"/>
    <property type="evidence" value="ECO:0007669"/>
    <property type="project" value="UniProtKB-UniRule"/>
</dbReference>
<accession>A0A9D9NQ53</accession>
<dbReference type="PANTHER" id="PTHR30544:SF5">
    <property type="entry name" value="RADICAL SAM CORE DOMAIN-CONTAINING PROTEIN"/>
    <property type="match status" value="1"/>
</dbReference>
<dbReference type="InterPro" id="IPR040072">
    <property type="entry name" value="Methyltransferase_A"/>
</dbReference>
<evidence type="ECO:0000256" key="14">
    <source>
        <dbReference type="HAMAP-Rule" id="MF_01849"/>
    </source>
</evidence>
<protein>
    <recommendedName>
        <fullName evidence="14">Probable dual-specificity RNA methyltransferase RlmN</fullName>
        <ecNumber evidence="14">2.1.1.192</ecNumber>
    </recommendedName>
    <alternativeName>
        <fullName evidence="14">23S rRNA (adenine(2503)-C(2))-methyltransferase</fullName>
    </alternativeName>
    <alternativeName>
        <fullName evidence="14">23S rRNA m2A2503 methyltransferase</fullName>
    </alternativeName>
    <alternativeName>
        <fullName evidence="14">Ribosomal RNA large subunit methyltransferase N</fullName>
    </alternativeName>
    <alternativeName>
        <fullName evidence="14">tRNA (adenine(37)-C(2))-methyltransferase</fullName>
    </alternativeName>
    <alternativeName>
        <fullName evidence="14">tRNA m2A37 methyltransferase</fullName>
    </alternativeName>
</protein>
<dbReference type="GO" id="GO:0070040">
    <property type="term" value="F:rRNA (adenine(2503)-C2-)-methyltransferase activity"/>
    <property type="evidence" value="ECO:0007669"/>
    <property type="project" value="UniProtKB-UniRule"/>
</dbReference>
<feature type="binding site" evidence="14">
    <location>
        <begin position="156"/>
        <end position="157"/>
    </location>
    <ligand>
        <name>S-adenosyl-L-methionine</name>
        <dbReference type="ChEBI" id="CHEBI:59789"/>
    </ligand>
</feature>
<feature type="binding site" evidence="14">
    <location>
        <position position="188"/>
    </location>
    <ligand>
        <name>S-adenosyl-L-methionine</name>
        <dbReference type="ChEBI" id="CHEBI:59789"/>
    </ligand>
</feature>
<comment type="cofactor">
    <cofactor evidence="14">
        <name>[4Fe-4S] cluster</name>
        <dbReference type="ChEBI" id="CHEBI:49883"/>
    </cofactor>
    <text evidence="14">Binds 1 [4Fe-4S] cluster. The cluster is coordinated with 3 cysteines and an exchangeable S-adenosyl-L-methionine.</text>
</comment>
<dbReference type="CDD" id="cd01335">
    <property type="entry name" value="Radical_SAM"/>
    <property type="match status" value="1"/>
</dbReference>
<dbReference type="InterPro" id="IPR048641">
    <property type="entry name" value="RlmN_N"/>
</dbReference>
<dbReference type="InterPro" id="IPR004383">
    <property type="entry name" value="rRNA_lsu_MTrfase_RlmN/Cfr"/>
</dbReference>
<dbReference type="GO" id="GO:0019843">
    <property type="term" value="F:rRNA binding"/>
    <property type="evidence" value="ECO:0007669"/>
    <property type="project" value="UniProtKB-UniRule"/>
</dbReference>
<dbReference type="InterPro" id="IPR007197">
    <property type="entry name" value="rSAM"/>
</dbReference>
<evidence type="ECO:0000313" key="17">
    <source>
        <dbReference type="Proteomes" id="UP000823772"/>
    </source>
</evidence>
<evidence type="ECO:0000256" key="7">
    <source>
        <dbReference type="ARBA" id="ARBA00022679"/>
    </source>
</evidence>
<dbReference type="PROSITE" id="PS51918">
    <property type="entry name" value="RADICAL_SAM"/>
    <property type="match status" value="1"/>
</dbReference>
<keyword evidence="13 14" id="KW-1015">Disulfide bond</keyword>
<dbReference type="Gene3D" id="1.10.150.530">
    <property type="match status" value="1"/>
</dbReference>
<proteinExistence type="inferred from homology"/>
<sequence>MKKKLLGKNLYELQDVVSSYGTPLYVAKQMADWLYKKKVRDIGDMTNLSKQFRERLSEDYEIGVTEYSAVYRSSDGTKKYVFPVTGGGSVETVMIPEPDRATLCVSSQNGCKMNCSFCMTGRGGFRGNLDAAEIMSQYIAVDEADMLTNTVFMGMGEPLDNIDTVMRCLEILVSDWGFGWSPKRITVSTIGVLPALRRFLEESRCHLAISLHNPFPAERESMMPVEKAFPVSETIELLKKYDFSGQRRVSFEYTMFAGVNDSGRHCNALMAMLSGLECRINLIRFHKIPGSNLLPSPDVVMERFRDKLNSHGFICTIRASRGEDIMAACGMLAGKKD</sequence>
<evidence type="ECO:0000313" key="16">
    <source>
        <dbReference type="EMBL" id="MBO8481293.1"/>
    </source>
</evidence>
<keyword evidence="3 14" id="KW-0004">4Fe-4S</keyword>
<dbReference type="GO" id="GO:0002935">
    <property type="term" value="F:tRNA (adenine(37)-C2)-methyltransferase activity"/>
    <property type="evidence" value="ECO:0007669"/>
    <property type="project" value="UniProtKB-UniRule"/>
</dbReference>
<dbReference type="SFLD" id="SFLDS00029">
    <property type="entry name" value="Radical_SAM"/>
    <property type="match status" value="1"/>
</dbReference>
<comment type="catalytic activity">
    <reaction evidence="14">
        <text>adenosine(2503) in 23S rRNA + 2 reduced [2Fe-2S]-[ferredoxin] + 2 S-adenosyl-L-methionine = 2-methyladenosine(2503) in 23S rRNA + 5'-deoxyadenosine + L-methionine + 2 oxidized [2Fe-2S]-[ferredoxin] + S-adenosyl-L-homocysteine</text>
        <dbReference type="Rhea" id="RHEA:42916"/>
        <dbReference type="Rhea" id="RHEA-COMP:10000"/>
        <dbReference type="Rhea" id="RHEA-COMP:10001"/>
        <dbReference type="Rhea" id="RHEA-COMP:10152"/>
        <dbReference type="Rhea" id="RHEA-COMP:10282"/>
        <dbReference type="ChEBI" id="CHEBI:17319"/>
        <dbReference type="ChEBI" id="CHEBI:33737"/>
        <dbReference type="ChEBI" id="CHEBI:33738"/>
        <dbReference type="ChEBI" id="CHEBI:57844"/>
        <dbReference type="ChEBI" id="CHEBI:57856"/>
        <dbReference type="ChEBI" id="CHEBI:59789"/>
        <dbReference type="ChEBI" id="CHEBI:74411"/>
        <dbReference type="ChEBI" id="CHEBI:74497"/>
        <dbReference type="EC" id="2.1.1.192"/>
    </reaction>
</comment>
<dbReference type="Pfam" id="PF21016">
    <property type="entry name" value="RlmN_N"/>
    <property type="match status" value="1"/>
</dbReference>
<dbReference type="GO" id="GO:0070475">
    <property type="term" value="P:rRNA base methylation"/>
    <property type="evidence" value="ECO:0007669"/>
    <property type="project" value="UniProtKB-UniRule"/>
</dbReference>
<feature type="binding site" evidence="14">
    <location>
        <position position="111"/>
    </location>
    <ligand>
        <name>[4Fe-4S] cluster</name>
        <dbReference type="ChEBI" id="CHEBI:49883"/>
        <note>4Fe-4S-S-AdoMet</note>
    </ligand>
</feature>
<dbReference type="Gene3D" id="3.20.20.70">
    <property type="entry name" value="Aldolase class I"/>
    <property type="match status" value="1"/>
</dbReference>
<evidence type="ECO:0000256" key="6">
    <source>
        <dbReference type="ARBA" id="ARBA00022603"/>
    </source>
</evidence>
<keyword evidence="12 14" id="KW-0411">Iron-sulfur</keyword>
<comment type="miscellaneous">
    <text evidence="14">Reaction proceeds by a ping-pong mechanism involving intermediate methylation of a conserved cysteine residue.</text>
</comment>
<feature type="binding site" evidence="14">
    <location>
        <position position="115"/>
    </location>
    <ligand>
        <name>[4Fe-4S] cluster</name>
        <dbReference type="ChEBI" id="CHEBI:49883"/>
        <note>4Fe-4S-S-AdoMet</note>
    </ligand>
</feature>
<keyword evidence="6 14" id="KW-0489">Methyltransferase</keyword>
<dbReference type="NCBIfam" id="TIGR00048">
    <property type="entry name" value="rRNA_mod_RlmN"/>
    <property type="match status" value="1"/>
</dbReference>
<feature type="binding site" evidence="14">
    <location>
        <begin position="210"/>
        <end position="212"/>
    </location>
    <ligand>
        <name>S-adenosyl-L-methionine</name>
        <dbReference type="ChEBI" id="CHEBI:59789"/>
    </ligand>
</feature>
<dbReference type="InterPro" id="IPR027492">
    <property type="entry name" value="RNA_MTrfase_RlmN"/>
</dbReference>
<evidence type="ECO:0000256" key="5">
    <source>
        <dbReference type="ARBA" id="ARBA00022552"/>
    </source>
</evidence>
<dbReference type="HAMAP" id="MF_01849">
    <property type="entry name" value="RNA_methyltr_RlmN"/>
    <property type="match status" value="1"/>
</dbReference>
<feature type="binding site" evidence="14">
    <location>
        <position position="118"/>
    </location>
    <ligand>
        <name>[4Fe-4S] cluster</name>
        <dbReference type="ChEBI" id="CHEBI:49883"/>
        <note>4Fe-4S-S-AdoMet</note>
    </ligand>
</feature>
<dbReference type="AlphaFoldDB" id="A0A9D9NQ53"/>
<evidence type="ECO:0000256" key="9">
    <source>
        <dbReference type="ARBA" id="ARBA00022694"/>
    </source>
</evidence>
<dbReference type="GO" id="GO:0005737">
    <property type="term" value="C:cytoplasm"/>
    <property type="evidence" value="ECO:0007669"/>
    <property type="project" value="UniProtKB-SubCell"/>
</dbReference>
<feature type="active site" description="Proton acceptor" evidence="14">
    <location>
        <position position="91"/>
    </location>
</feature>
<dbReference type="EMBL" id="JADILY010000039">
    <property type="protein sequence ID" value="MBO8481293.1"/>
    <property type="molecule type" value="Genomic_DNA"/>
</dbReference>
<evidence type="ECO:0000256" key="1">
    <source>
        <dbReference type="ARBA" id="ARBA00004496"/>
    </source>
</evidence>
<evidence type="ECO:0000256" key="3">
    <source>
        <dbReference type="ARBA" id="ARBA00022485"/>
    </source>
</evidence>
<dbReference type="InterPro" id="IPR013785">
    <property type="entry name" value="Aldolase_TIM"/>
</dbReference>
<evidence type="ECO:0000256" key="4">
    <source>
        <dbReference type="ARBA" id="ARBA00022490"/>
    </source>
</evidence>
<dbReference type="GO" id="GO:0051539">
    <property type="term" value="F:4 iron, 4 sulfur cluster binding"/>
    <property type="evidence" value="ECO:0007669"/>
    <property type="project" value="UniProtKB-UniRule"/>
</dbReference>
<dbReference type="PANTHER" id="PTHR30544">
    <property type="entry name" value="23S RRNA METHYLTRANSFERASE"/>
    <property type="match status" value="1"/>
</dbReference>
<comment type="function">
    <text evidence="14">Specifically methylates position 2 of adenine 2503 in 23S rRNA and position 2 of adenine 37 in tRNAs.</text>
</comment>
<evidence type="ECO:0000256" key="13">
    <source>
        <dbReference type="ARBA" id="ARBA00023157"/>
    </source>
</evidence>
<keyword evidence="4 14" id="KW-0963">Cytoplasm</keyword>
<evidence type="ECO:0000256" key="8">
    <source>
        <dbReference type="ARBA" id="ARBA00022691"/>
    </source>
</evidence>
<feature type="domain" description="Radical SAM core" evidence="15">
    <location>
        <begin position="97"/>
        <end position="318"/>
    </location>
</feature>
<feature type="active site" description="S-methylcysteine intermediate" evidence="14">
    <location>
        <position position="329"/>
    </location>
</feature>
<dbReference type="EC" id="2.1.1.192" evidence="14"/>
<comment type="caution">
    <text evidence="16">The sequence shown here is derived from an EMBL/GenBank/DDBJ whole genome shotgun (WGS) entry which is preliminary data.</text>
</comment>
<evidence type="ECO:0000256" key="10">
    <source>
        <dbReference type="ARBA" id="ARBA00022723"/>
    </source>
</evidence>
<evidence type="ECO:0000259" key="15">
    <source>
        <dbReference type="PROSITE" id="PS51918"/>
    </source>
</evidence>
<reference evidence="16" key="2">
    <citation type="journal article" date="2021" name="PeerJ">
        <title>Extensive microbial diversity within the chicken gut microbiome revealed by metagenomics and culture.</title>
        <authorList>
            <person name="Gilroy R."/>
            <person name="Ravi A."/>
            <person name="Getino M."/>
            <person name="Pursley I."/>
            <person name="Horton D.L."/>
            <person name="Alikhan N.F."/>
            <person name="Baker D."/>
            <person name="Gharbi K."/>
            <person name="Hall N."/>
            <person name="Watson M."/>
            <person name="Adriaenssens E.M."/>
            <person name="Foster-Nyarko E."/>
            <person name="Jarju S."/>
            <person name="Secka A."/>
            <person name="Antonio M."/>
            <person name="Oren A."/>
            <person name="Chaudhuri R.R."/>
            <person name="La Ragione R."/>
            <person name="Hildebrand F."/>
            <person name="Pallen M.J."/>
        </authorList>
    </citation>
    <scope>NUCLEOTIDE SEQUENCE</scope>
    <source>
        <strain evidence="16">B3-2255</strain>
    </source>
</reference>
<name>A0A9D9NQ53_9BACT</name>
<dbReference type="PIRSF" id="PIRSF006004">
    <property type="entry name" value="CHP00048"/>
    <property type="match status" value="1"/>
</dbReference>
<organism evidence="16 17">
    <name type="scientific">Candidatus Merdivivens faecigallinarum</name>
    <dbReference type="NCBI Taxonomy" id="2840871"/>
    <lineage>
        <taxon>Bacteria</taxon>
        <taxon>Pseudomonadati</taxon>
        <taxon>Bacteroidota</taxon>
        <taxon>Bacteroidia</taxon>
        <taxon>Bacteroidales</taxon>
        <taxon>Muribaculaceae</taxon>
        <taxon>Muribaculaceae incertae sedis</taxon>
        <taxon>Candidatus Merdivivens</taxon>
    </lineage>
</organism>
<dbReference type="SFLD" id="SFLDG01062">
    <property type="entry name" value="methyltransferase_(Class_A)"/>
    <property type="match status" value="1"/>
</dbReference>
<keyword evidence="11 14" id="KW-0408">Iron</keyword>
<keyword evidence="9 14" id="KW-0819">tRNA processing</keyword>
<keyword evidence="5 14" id="KW-0698">rRNA processing</keyword>
<evidence type="ECO:0000256" key="2">
    <source>
        <dbReference type="ARBA" id="ARBA00007544"/>
    </source>
</evidence>
<evidence type="ECO:0000256" key="11">
    <source>
        <dbReference type="ARBA" id="ARBA00023004"/>
    </source>
</evidence>
<comment type="catalytic activity">
    <reaction evidence="14">
        <text>adenosine(37) in tRNA + 2 reduced [2Fe-2S]-[ferredoxin] + 2 S-adenosyl-L-methionine = 2-methyladenosine(37) in tRNA + 5'-deoxyadenosine + L-methionine + 2 oxidized [2Fe-2S]-[ferredoxin] + S-adenosyl-L-homocysteine</text>
        <dbReference type="Rhea" id="RHEA:43332"/>
        <dbReference type="Rhea" id="RHEA-COMP:10000"/>
        <dbReference type="Rhea" id="RHEA-COMP:10001"/>
        <dbReference type="Rhea" id="RHEA-COMP:10162"/>
        <dbReference type="Rhea" id="RHEA-COMP:10485"/>
        <dbReference type="ChEBI" id="CHEBI:17319"/>
        <dbReference type="ChEBI" id="CHEBI:33737"/>
        <dbReference type="ChEBI" id="CHEBI:33738"/>
        <dbReference type="ChEBI" id="CHEBI:57844"/>
        <dbReference type="ChEBI" id="CHEBI:57856"/>
        <dbReference type="ChEBI" id="CHEBI:59789"/>
        <dbReference type="ChEBI" id="CHEBI:74411"/>
        <dbReference type="ChEBI" id="CHEBI:74497"/>
        <dbReference type="EC" id="2.1.1.192"/>
    </reaction>
</comment>
<keyword evidence="7 14" id="KW-0808">Transferase</keyword>
<dbReference type="SFLD" id="SFLDF00275">
    <property type="entry name" value="adenosine_C2_methyltransferase"/>
    <property type="match status" value="1"/>
</dbReference>
<dbReference type="Pfam" id="PF04055">
    <property type="entry name" value="Radical_SAM"/>
    <property type="match status" value="1"/>
</dbReference>
<dbReference type="Proteomes" id="UP000823772">
    <property type="component" value="Unassembled WGS sequence"/>
</dbReference>
<reference evidence="16" key="1">
    <citation type="submission" date="2020-10" db="EMBL/GenBank/DDBJ databases">
        <authorList>
            <person name="Gilroy R."/>
        </authorList>
    </citation>
    <scope>NUCLEOTIDE SEQUENCE</scope>
    <source>
        <strain evidence="16">B3-2255</strain>
    </source>
</reference>
<comment type="subcellular location">
    <subcellularLocation>
        <location evidence="1 14">Cytoplasm</location>
    </subcellularLocation>
</comment>
<dbReference type="GO" id="GO:0046872">
    <property type="term" value="F:metal ion binding"/>
    <property type="evidence" value="ECO:0007669"/>
    <property type="project" value="UniProtKB-KW"/>
</dbReference>
<feature type="binding site" evidence="14">
    <location>
        <position position="286"/>
    </location>
    <ligand>
        <name>S-adenosyl-L-methionine</name>
        <dbReference type="ChEBI" id="CHEBI:59789"/>
    </ligand>
</feature>